<dbReference type="AlphaFoldDB" id="W1PIF5"/>
<keyword evidence="2" id="KW-1185">Reference proteome</keyword>
<protein>
    <submittedName>
        <fullName evidence="1">Uncharacterized protein</fullName>
    </submittedName>
</protein>
<evidence type="ECO:0000313" key="2">
    <source>
        <dbReference type="Proteomes" id="UP000017836"/>
    </source>
</evidence>
<dbReference type="EMBL" id="KI393807">
    <property type="protein sequence ID" value="ERN07411.1"/>
    <property type="molecule type" value="Genomic_DNA"/>
</dbReference>
<name>W1PIF5_AMBTC</name>
<reference evidence="2" key="1">
    <citation type="journal article" date="2013" name="Science">
        <title>The Amborella genome and the evolution of flowering plants.</title>
        <authorList>
            <consortium name="Amborella Genome Project"/>
        </authorList>
    </citation>
    <scope>NUCLEOTIDE SEQUENCE [LARGE SCALE GENOMIC DNA]</scope>
</reference>
<proteinExistence type="predicted"/>
<dbReference type="HOGENOM" id="CLU_1878196_0_0_1"/>
<dbReference type="Proteomes" id="UP000017836">
    <property type="component" value="Unassembled WGS sequence"/>
</dbReference>
<evidence type="ECO:0000313" key="1">
    <source>
        <dbReference type="EMBL" id="ERN07411.1"/>
    </source>
</evidence>
<dbReference type="Gramene" id="ERN07411">
    <property type="protein sequence ID" value="ERN07411"/>
    <property type="gene ID" value="AMTR_s00019p00245520"/>
</dbReference>
<accession>W1PIF5</accession>
<organism evidence="1 2">
    <name type="scientific">Amborella trichopoda</name>
    <dbReference type="NCBI Taxonomy" id="13333"/>
    <lineage>
        <taxon>Eukaryota</taxon>
        <taxon>Viridiplantae</taxon>
        <taxon>Streptophyta</taxon>
        <taxon>Embryophyta</taxon>
        <taxon>Tracheophyta</taxon>
        <taxon>Spermatophyta</taxon>
        <taxon>Magnoliopsida</taxon>
        <taxon>Amborellales</taxon>
        <taxon>Amborellaceae</taxon>
        <taxon>Amborella</taxon>
    </lineage>
</organism>
<sequence length="136" mass="16547">MYTHCRSAVAPEALLPERAYQLPERWYKLPDRCIPTARALWLQKPNYRSVENIPPEPNRNCLLSERLRFQKLYYRSEKRLLSERAFILPDCTCLLSERLWLQKFNYWSEKRLLPERAFILLDHTCLLPERLWLQKL</sequence>
<gene>
    <name evidence="1" type="ORF">AMTR_s00019p00245520</name>
</gene>